<evidence type="ECO:0000256" key="2">
    <source>
        <dbReference type="ARBA" id="ARBA00022692"/>
    </source>
</evidence>
<dbReference type="Pfam" id="PF14378">
    <property type="entry name" value="PAP2_3"/>
    <property type="match status" value="1"/>
</dbReference>
<evidence type="ECO:0000256" key="1">
    <source>
        <dbReference type="ARBA" id="ARBA00004141"/>
    </source>
</evidence>
<dbReference type="SMART" id="SM00014">
    <property type="entry name" value="acidPPc"/>
    <property type="match status" value="1"/>
</dbReference>
<feature type="transmembrane region" description="Helical" evidence="5">
    <location>
        <begin position="156"/>
        <end position="176"/>
    </location>
</feature>
<dbReference type="GO" id="GO:0016020">
    <property type="term" value="C:membrane"/>
    <property type="evidence" value="ECO:0007669"/>
    <property type="project" value="UniProtKB-SubCell"/>
</dbReference>
<comment type="subcellular location">
    <subcellularLocation>
        <location evidence="1">Membrane</location>
        <topology evidence="1">Multi-pass membrane protein</topology>
    </subcellularLocation>
</comment>
<evidence type="ECO:0000313" key="7">
    <source>
        <dbReference type="EMBL" id="PMP70210.1"/>
    </source>
</evidence>
<dbReference type="SUPFAM" id="SSF48317">
    <property type="entry name" value="Acid phosphatase/Vanadium-dependent haloperoxidase"/>
    <property type="match status" value="1"/>
</dbReference>
<gene>
    <name evidence="7" type="ORF">C0186_05260</name>
</gene>
<dbReference type="InterPro" id="IPR000326">
    <property type="entry name" value="PAP2/HPO"/>
</dbReference>
<feature type="domain" description="Phosphatidic acid phosphatase type 2/haloperoxidase" evidence="6">
    <location>
        <begin position="152"/>
        <end position="277"/>
    </location>
</feature>
<dbReference type="PANTHER" id="PTHR31310">
    <property type="match status" value="1"/>
</dbReference>
<dbReference type="AlphaFoldDB" id="A0A2J6WIM1"/>
<evidence type="ECO:0000256" key="3">
    <source>
        <dbReference type="ARBA" id="ARBA00022989"/>
    </source>
</evidence>
<keyword evidence="3 5" id="KW-1133">Transmembrane helix</keyword>
<feature type="transmembrane region" description="Helical" evidence="5">
    <location>
        <begin position="213"/>
        <end position="230"/>
    </location>
</feature>
<protein>
    <recommendedName>
        <fullName evidence="6">Phosphatidic acid phosphatase type 2/haloperoxidase domain-containing protein</fullName>
    </recommendedName>
</protein>
<keyword evidence="4 5" id="KW-0472">Membrane</keyword>
<feature type="transmembrane region" description="Helical" evidence="5">
    <location>
        <begin position="124"/>
        <end position="144"/>
    </location>
</feature>
<evidence type="ECO:0000313" key="8">
    <source>
        <dbReference type="Proteomes" id="UP000242288"/>
    </source>
</evidence>
<proteinExistence type="predicted"/>
<feature type="transmembrane region" description="Helical" evidence="5">
    <location>
        <begin position="237"/>
        <end position="258"/>
    </location>
</feature>
<evidence type="ECO:0000259" key="6">
    <source>
        <dbReference type="SMART" id="SM00014"/>
    </source>
</evidence>
<comment type="caution">
    <text evidence="7">The sequence shown here is derived from an EMBL/GenBank/DDBJ whole genome shotgun (WGS) entry which is preliminary data.</text>
</comment>
<evidence type="ECO:0000256" key="5">
    <source>
        <dbReference type="SAM" id="Phobius"/>
    </source>
</evidence>
<dbReference type="PANTHER" id="PTHR31310:SF7">
    <property type="entry name" value="PA-PHOSPHATASE RELATED-FAMILY PROTEIN DDB_G0268928"/>
    <property type="match status" value="1"/>
</dbReference>
<dbReference type="EMBL" id="PNIO01000045">
    <property type="protein sequence ID" value="PMP70210.1"/>
    <property type="molecule type" value="Genomic_DNA"/>
</dbReference>
<dbReference type="Gene3D" id="1.20.144.10">
    <property type="entry name" value="Phosphatidic acid phosphatase type 2/haloperoxidase"/>
    <property type="match status" value="1"/>
</dbReference>
<dbReference type="Proteomes" id="UP000242288">
    <property type="component" value="Unassembled WGS sequence"/>
</dbReference>
<feature type="transmembrane region" description="Helical" evidence="5">
    <location>
        <begin position="36"/>
        <end position="55"/>
    </location>
</feature>
<reference evidence="7 8" key="1">
    <citation type="submission" date="2018-01" db="EMBL/GenBank/DDBJ databases">
        <title>Metagenomic assembled genomes from two thermal pools in the Uzon Caldera, Kamchatka, Russia.</title>
        <authorList>
            <person name="Wilkins L."/>
            <person name="Ettinger C."/>
        </authorList>
    </citation>
    <scope>NUCLEOTIDE SEQUENCE [LARGE SCALE GENOMIC DNA]</scope>
    <source>
        <strain evidence="7">ZAV-04</strain>
    </source>
</reference>
<feature type="transmembrane region" description="Helical" evidence="5">
    <location>
        <begin position="264"/>
        <end position="284"/>
    </location>
</feature>
<evidence type="ECO:0000256" key="4">
    <source>
        <dbReference type="ARBA" id="ARBA00023136"/>
    </source>
</evidence>
<sequence>MIKRLFRLQPAFQLNIVFFTFLCLILLIFSDRLPSFNFFIIYASIVIFQIFLCKVPENAFLSFIKNIGLPVFSVLIAFDTIGELIAYINPKDIDAVLLKFDYSILGFYPYVYFDKIANPALTELMQLSYCFYYILPFMIGIYLIKNGNKQEFYRALFLVLFCYYLSYIGYMLFPALGPRYSIPHMFQNELNGLFLAHKIKDLLNSLEGIKRDAFPSGHVAVSLVVLILMLKYSKKLFLLSFIPVIFLIISTIYCRYHYFTDVLGGILLTVVTLLVGNLYYSFWLSKNGNTVIKR</sequence>
<keyword evidence="2 5" id="KW-0812">Transmembrane</keyword>
<dbReference type="InterPro" id="IPR052185">
    <property type="entry name" value="IPC_Synthase-Related"/>
</dbReference>
<feature type="transmembrane region" description="Helical" evidence="5">
    <location>
        <begin position="67"/>
        <end position="88"/>
    </location>
</feature>
<feature type="transmembrane region" description="Helical" evidence="5">
    <location>
        <begin position="12"/>
        <end position="30"/>
    </location>
</feature>
<name>A0A2J6WIM1_9BACT</name>
<dbReference type="InterPro" id="IPR036938">
    <property type="entry name" value="PAP2/HPO_sf"/>
</dbReference>
<accession>A0A2J6WIM1</accession>
<organism evidence="7 8">
    <name type="scientific">Thermodesulfovibrio aggregans</name>
    <dbReference type="NCBI Taxonomy" id="86166"/>
    <lineage>
        <taxon>Bacteria</taxon>
        <taxon>Pseudomonadati</taxon>
        <taxon>Nitrospirota</taxon>
        <taxon>Thermodesulfovibrionia</taxon>
        <taxon>Thermodesulfovibrionales</taxon>
        <taxon>Thermodesulfovibrionaceae</taxon>
        <taxon>Thermodesulfovibrio</taxon>
    </lineage>
</organism>
<dbReference type="InterPro" id="IPR026841">
    <property type="entry name" value="Aur1/Ipt1"/>
</dbReference>